<organism evidence="2 3">
    <name type="scientific">Pusillimonas noertemannii</name>
    <dbReference type="NCBI Taxonomy" id="305977"/>
    <lineage>
        <taxon>Bacteria</taxon>
        <taxon>Pseudomonadati</taxon>
        <taxon>Pseudomonadota</taxon>
        <taxon>Betaproteobacteria</taxon>
        <taxon>Burkholderiales</taxon>
        <taxon>Alcaligenaceae</taxon>
        <taxon>Pusillimonas</taxon>
    </lineage>
</organism>
<evidence type="ECO:0000259" key="1">
    <source>
        <dbReference type="Pfam" id="PF00849"/>
    </source>
</evidence>
<dbReference type="RefSeq" id="WP_116518387.1">
    <property type="nucleotide sequence ID" value="NZ_JACCEX010000002.1"/>
</dbReference>
<evidence type="ECO:0000313" key="2">
    <source>
        <dbReference type="EMBL" id="PVY62510.1"/>
    </source>
</evidence>
<dbReference type="PROSITE" id="PS01129">
    <property type="entry name" value="PSI_RLU"/>
    <property type="match status" value="1"/>
</dbReference>
<dbReference type="OrthoDB" id="9785808at2"/>
<dbReference type="GO" id="GO:0009982">
    <property type="term" value="F:pseudouridine synthase activity"/>
    <property type="evidence" value="ECO:0007669"/>
    <property type="project" value="InterPro"/>
</dbReference>
<dbReference type="PANTHER" id="PTHR21600">
    <property type="entry name" value="MITOCHONDRIAL RNA PSEUDOURIDINE SYNTHASE"/>
    <property type="match status" value="1"/>
</dbReference>
<gene>
    <name evidence="2" type="ORF">C7440_2004</name>
</gene>
<dbReference type="GO" id="GO:0140098">
    <property type="term" value="F:catalytic activity, acting on RNA"/>
    <property type="evidence" value="ECO:0007669"/>
    <property type="project" value="UniProtKB-ARBA"/>
</dbReference>
<dbReference type="AlphaFoldDB" id="A0A2U1CNC0"/>
<proteinExistence type="predicted"/>
<dbReference type="PANTHER" id="PTHR21600:SF84">
    <property type="entry name" value="PSEUDOURIDINE SYNTHASE RSUA_RLUA-LIKE DOMAIN-CONTAINING PROTEIN"/>
    <property type="match status" value="1"/>
</dbReference>
<comment type="caution">
    <text evidence="2">The sequence shown here is derived from an EMBL/GenBank/DDBJ whole genome shotgun (WGS) entry which is preliminary data.</text>
</comment>
<dbReference type="Pfam" id="PF00849">
    <property type="entry name" value="PseudoU_synth_2"/>
    <property type="match status" value="1"/>
</dbReference>
<dbReference type="GO" id="GO:0000455">
    <property type="term" value="P:enzyme-directed rRNA pseudouridine synthesis"/>
    <property type="evidence" value="ECO:0007669"/>
    <property type="project" value="TreeGrafter"/>
</dbReference>
<dbReference type="STRING" id="1231391.GCA_000308195_02591"/>
<dbReference type="InterPro" id="IPR006145">
    <property type="entry name" value="PsdUridine_synth_RsuA/RluA"/>
</dbReference>
<dbReference type="InterPro" id="IPR050188">
    <property type="entry name" value="RluA_PseudoU_synthase"/>
</dbReference>
<keyword evidence="3" id="KW-1185">Reference proteome</keyword>
<dbReference type="Proteomes" id="UP000246145">
    <property type="component" value="Unassembled WGS sequence"/>
</dbReference>
<reference evidence="2 3" key="1">
    <citation type="submission" date="2018-04" db="EMBL/GenBank/DDBJ databases">
        <title>Genomic Encyclopedia of Type Strains, Phase IV (KMG-IV): sequencing the most valuable type-strain genomes for metagenomic binning, comparative biology and taxonomic classification.</title>
        <authorList>
            <person name="Goeker M."/>
        </authorList>
    </citation>
    <scope>NUCLEOTIDE SEQUENCE [LARGE SCALE GENOMIC DNA]</scope>
    <source>
        <strain evidence="2 3">DSM 10065</strain>
    </source>
</reference>
<name>A0A2U1CNC0_9BURK</name>
<dbReference type="Gene3D" id="3.30.2350.10">
    <property type="entry name" value="Pseudouridine synthase"/>
    <property type="match status" value="1"/>
</dbReference>
<accession>A0A2U1CNC0</accession>
<sequence>MKSLRNARLMAGAPLPVRDGIAPSRVYLPMGPWATVLDFLVERFRFMPADLLRQRLENGDIVDEAGAPQRPGSPYAPHRWLWYYRIVPDEAAVPFELEILHADDRIIVVDKPHFLASIPGGRYLRETALTRLRDRFGLPELTPVHRLDRDTAGVMLFCRDPASRGAYQGLFQSREVAKEYEAVAPWRPGLSLPCIHRSRLEPGETHFIMREVAGEPNSETRIELIARLGPLAHYRLLPTTGRKHQLRAHMSALGVPICNDSFYPCWRPQAPEDDYDRPLQLLARAVEFADPFSGKRVRFESHRQLGCLGFGLGTEPDGSA</sequence>
<dbReference type="SUPFAM" id="SSF55120">
    <property type="entry name" value="Pseudouridine synthase"/>
    <property type="match status" value="1"/>
</dbReference>
<dbReference type="InterPro" id="IPR020103">
    <property type="entry name" value="PsdUridine_synth_cat_dom_sf"/>
</dbReference>
<dbReference type="InterPro" id="IPR006224">
    <property type="entry name" value="PsdUridine_synth_RluA-like_CS"/>
</dbReference>
<feature type="domain" description="Pseudouridine synthase RsuA/RluA-like" evidence="1">
    <location>
        <begin position="106"/>
        <end position="252"/>
    </location>
</feature>
<protein>
    <submittedName>
        <fullName evidence="2">23S rRNA-/tRNA-specific pseudouridylate synthase</fullName>
    </submittedName>
</protein>
<dbReference type="GO" id="GO:0003723">
    <property type="term" value="F:RNA binding"/>
    <property type="evidence" value="ECO:0007669"/>
    <property type="project" value="InterPro"/>
</dbReference>
<evidence type="ECO:0000313" key="3">
    <source>
        <dbReference type="Proteomes" id="UP000246145"/>
    </source>
</evidence>
<dbReference type="EMBL" id="QEKO01000002">
    <property type="protein sequence ID" value="PVY62510.1"/>
    <property type="molecule type" value="Genomic_DNA"/>
</dbReference>